<dbReference type="RefSeq" id="WP_042411752.1">
    <property type="nucleotide sequence ID" value="NZ_BAWO01000071.1"/>
</dbReference>
<reference evidence="1 2" key="1">
    <citation type="submission" date="2014-04" db="EMBL/GenBank/DDBJ databases">
        <title>Whole genome shotgun sequence of Geobacillus caldoxylosilyticus NBRC 107762.</title>
        <authorList>
            <person name="Hosoyama A."/>
            <person name="Hosoyama Y."/>
            <person name="Katano-Makiyama Y."/>
            <person name="Tsuchikane K."/>
            <person name="Ohji S."/>
            <person name="Ichikawa N."/>
            <person name="Yamazoe A."/>
            <person name="Fujita N."/>
        </authorList>
    </citation>
    <scope>NUCLEOTIDE SEQUENCE [LARGE SCALE GENOMIC DNA]</scope>
    <source>
        <strain evidence="1 2">NBRC 107762</strain>
    </source>
</reference>
<name>A0A023DJQ2_9BACL</name>
<dbReference type="OrthoDB" id="2695778at2"/>
<evidence type="ECO:0000313" key="1">
    <source>
        <dbReference type="EMBL" id="GAJ41468.1"/>
    </source>
</evidence>
<evidence type="ECO:0000313" key="2">
    <source>
        <dbReference type="Proteomes" id="UP000023561"/>
    </source>
</evidence>
<protein>
    <submittedName>
        <fullName evidence="1">Uncharacterized protein</fullName>
    </submittedName>
</protein>
<accession>A0A023DJQ2</accession>
<sequence>MKQYVFSFYTEQAKPVVWDEAILASGMMEAFSKVKMLMAKYKREKGVPIRVKYKGVRYRHTDIA</sequence>
<dbReference type="Proteomes" id="UP000023561">
    <property type="component" value="Unassembled WGS sequence"/>
</dbReference>
<proteinExistence type="predicted"/>
<organism evidence="1 2">
    <name type="scientific">Parageobacillus caldoxylosilyticus NBRC 107762</name>
    <dbReference type="NCBI Taxonomy" id="1220594"/>
    <lineage>
        <taxon>Bacteria</taxon>
        <taxon>Bacillati</taxon>
        <taxon>Bacillota</taxon>
        <taxon>Bacilli</taxon>
        <taxon>Bacillales</taxon>
        <taxon>Anoxybacillaceae</taxon>
        <taxon>Saccharococcus</taxon>
    </lineage>
</organism>
<dbReference type="AlphaFoldDB" id="A0A023DJQ2"/>
<keyword evidence="2" id="KW-1185">Reference proteome</keyword>
<comment type="caution">
    <text evidence="1">The sequence shown here is derived from an EMBL/GenBank/DDBJ whole genome shotgun (WGS) entry which is preliminary data.</text>
</comment>
<gene>
    <name evidence="1" type="ORF">GCA01S_071_00070</name>
</gene>
<dbReference type="EMBL" id="BAWO01000071">
    <property type="protein sequence ID" value="GAJ41468.1"/>
    <property type="molecule type" value="Genomic_DNA"/>
</dbReference>